<keyword evidence="6 8" id="KW-0411">Iron-sulfur</keyword>
<keyword evidence="1 8" id="KW-0004">4Fe-4S</keyword>
<comment type="cofactor">
    <cofactor evidence="8">
        <name>[4Fe-4S] cluster</name>
        <dbReference type="ChEBI" id="CHEBI:49883"/>
    </cofactor>
    <text evidence="8">Binds 1 [4Fe-4S] cluster. The cluster is coordinated with 3 cysteines and an exchangeable S-adenosyl-L-methionine.</text>
</comment>
<feature type="binding site" evidence="8">
    <location>
        <begin position="11"/>
        <end position="13"/>
    </location>
    <ligand>
        <name>substrate</name>
    </ligand>
</feature>
<keyword evidence="11" id="KW-1185">Reference proteome</keyword>
<reference evidence="11" key="1">
    <citation type="submission" date="2017-06" db="EMBL/GenBank/DDBJ databases">
        <authorList>
            <person name="Varghese N."/>
            <person name="Submissions S."/>
        </authorList>
    </citation>
    <scope>NUCLEOTIDE SEQUENCE [LARGE SCALE GENOMIC DNA]</scope>
    <source>
        <strain evidence="11">DSM 15668</strain>
    </source>
</reference>
<evidence type="ECO:0000313" key="11">
    <source>
        <dbReference type="Proteomes" id="UP000198405"/>
    </source>
</evidence>
<dbReference type="CDD" id="cd01335">
    <property type="entry name" value="Radical_SAM"/>
    <property type="match status" value="1"/>
</dbReference>
<dbReference type="HAMAP" id="MF_00917">
    <property type="entry name" value="QueE"/>
    <property type="match status" value="1"/>
</dbReference>
<dbReference type="UniPathway" id="UPA00391"/>
<feature type="binding site" evidence="8">
    <location>
        <position position="69"/>
    </location>
    <ligand>
        <name>substrate</name>
    </ligand>
</feature>
<dbReference type="PROSITE" id="PS51918">
    <property type="entry name" value="RADICAL_SAM"/>
    <property type="match status" value="1"/>
</dbReference>
<dbReference type="GO" id="GO:1904047">
    <property type="term" value="F:S-adenosyl-L-methionine binding"/>
    <property type="evidence" value="ECO:0007669"/>
    <property type="project" value="UniProtKB-UniRule"/>
</dbReference>
<protein>
    <recommendedName>
        <fullName evidence="8">7-carboxy-7-deazaguanine synthase</fullName>
        <shortName evidence="8">CDG synthase</shortName>
        <ecNumber evidence="8">4.3.99.3</ecNumber>
    </recommendedName>
    <alternativeName>
        <fullName evidence="8">Queuosine biosynthesis protein QueE</fullName>
    </alternativeName>
</protein>
<feature type="binding site" evidence="8">
    <location>
        <position position="37"/>
    </location>
    <ligand>
        <name>[4Fe-4S] cluster</name>
        <dbReference type="ChEBI" id="CHEBI:49883"/>
        <note>4Fe-4S-S-AdoMet</note>
    </ligand>
</feature>
<feature type="binding site" evidence="8">
    <location>
        <position position="34"/>
    </location>
    <ligand>
        <name>[4Fe-4S] cluster</name>
        <dbReference type="ChEBI" id="CHEBI:49883"/>
        <note>4Fe-4S-S-AdoMet</note>
    </ligand>
</feature>
<gene>
    <name evidence="8" type="primary">queE</name>
    <name evidence="10" type="ORF">SAMN06265340_10119</name>
</gene>
<keyword evidence="8" id="KW-0671">Queuosine biosynthesis</keyword>
<evidence type="ECO:0000259" key="9">
    <source>
        <dbReference type="PROSITE" id="PS51918"/>
    </source>
</evidence>
<dbReference type="InterPro" id="IPR007197">
    <property type="entry name" value="rSAM"/>
</dbReference>
<dbReference type="SUPFAM" id="SSF102114">
    <property type="entry name" value="Radical SAM enzymes"/>
    <property type="match status" value="1"/>
</dbReference>
<evidence type="ECO:0000256" key="2">
    <source>
        <dbReference type="ARBA" id="ARBA00022691"/>
    </source>
</evidence>
<dbReference type="InterPro" id="IPR058240">
    <property type="entry name" value="rSAM_sf"/>
</dbReference>
<organism evidence="10 11">
    <name type="scientific">Desulfurobacterium atlanticum</name>
    <dbReference type="NCBI Taxonomy" id="240169"/>
    <lineage>
        <taxon>Bacteria</taxon>
        <taxon>Pseudomonadati</taxon>
        <taxon>Aquificota</taxon>
        <taxon>Aquificia</taxon>
        <taxon>Desulfurobacteriales</taxon>
        <taxon>Desulfurobacteriaceae</taxon>
        <taxon>Desulfurobacterium</taxon>
    </lineage>
</organism>
<evidence type="ECO:0000256" key="6">
    <source>
        <dbReference type="ARBA" id="ARBA00023014"/>
    </source>
</evidence>
<dbReference type="EC" id="4.3.99.3" evidence="8"/>
<dbReference type="InterPro" id="IPR024924">
    <property type="entry name" value="7-CO-7-deazaguanine_synth-like"/>
</dbReference>
<feature type="binding site" evidence="8">
    <location>
        <position position="71"/>
    </location>
    <ligand>
        <name>S-adenosyl-L-methionine</name>
        <dbReference type="ChEBI" id="CHEBI:59789"/>
    </ligand>
</feature>
<keyword evidence="4 8" id="KW-0460">Magnesium</keyword>
<comment type="catalytic activity">
    <reaction evidence="8">
        <text>6-carboxy-5,6,7,8-tetrahydropterin + H(+) = 7-carboxy-7-carbaguanine + NH4(+)</text>
        <dbReference type="Rhea" id="RHEA:27974"/>
        <dbReference type="ChEBI" id="CHEBI:15378"/>
        <dbReference type="ChEBI" id="CHEBI:28938"/>
        <dbReference type="ChEBI" id="CHEBI:61032"/>
        <dbReference type="ChEBI" id="CHEBI:61036"/>
        <dbReference type="EC" id="4.3.99.3"/>
    </reaction>
</comment>
<name>A0A238XJ36_9BACT</name>
<evidence type="ECO:0000256" key="7">
    <source>
        <dbReference type="ARBA" id="ARBA00023239"/>
    </source>
</evidence>
<keyword evidence="2 8" id="KW-0949">S-adenosyl-L-methionine</keyword>
<evidence type="ECO:0000313" key="10">
    <source>
        <dbReference type="EMBL" id="SNR58730.1"/>
    </source>
</evidence>
<dbReference type="GO" id="GO:0051539">
    <property type="term" value="F:4 iron, 4 sulfur cluster binding"/>
    <property type="evidence" value="ECO:0007669"/>
    <property type="project" value="UniProtKB-UniRule"/>
</dbReference>
<dbReference type="EMBL" id="FZOB01000001">
    <property type="protein sequence ID" value="SNR58730.1"/>
    <property type="molecule type" value="Genomic_DNA"/>
</dbReference>
<dbReference type="PANTHER" id="PTHR42836">
    <property type="entry name" value="7-CARBOXY-7-DEAZAGUANINE SYNTHASE"/>
    <property type="match status" value="1"/>
</dbReference>
<comment type="subunit">
    <text evidence="8">Homodimer.</text>
</comment>
<dbReference type="AlphaFoldDB" id="A0A238XJ36"/>
<comment type="function">
    <text evidence="8">Catalyzes the complex heterocyclic radical-mediated conversion of 6-carboxy-5,6,7,8-tetrahydropterin (CPH4) to 7-carboxy-7-deazaguanine (CDG), a step common to the biosynthetic pathways of all 7-deazapurine-containing compounds.</text>
</comment>
<feature type="binding site" evidence="8">
    <location>
        <begin position="118"/>
        <end position="120"/>
    </location>
    <ligand>
        <name>S-adenosyl-L-methionine</name>
        <dbReference type="ChEBI" id="CHEBI:59789"/>
    </ligand>
</feature>
<comment type="similarity">
    <text evidence="8">Belongs to the radical SAM superfamily. 7-carboxy-7-deazaguanine synthase family.</text>
</comment>
<sequence>MLKVSEIFTSIQGEGVDVGRVAAFVRFSGCPLGCRFCDTEYAKREGKEISIAELISKLKKFQIPDIVVTGGEPLVQENIASFLTTLSKELWVRKIFIETCGFVFKEEIFAGKVFLNLSPKPPSMIGTDYSRFLLQYIRFFPERVNVKFLIADKTDLSYALKIVKSEPEFFKIKGLVFQPVEIPGKPYPDAVKQVLSLIFKNRSILSQFEVKVIPQVHKLLGIK</sequence>
<dbReference type="GO" id="GO:0008616">
    <property type="term" value="P:tRNA queuosine(34) biosynthetic process"/>
    <property type="evidence" value="ECO:0007669"/>
    <property type="project" value="UniProtKB-UniRule"/>
</dbReference>
<feature type="binding site" evidence="8">
    <location>
        <position position="30"/>
    </location>
    <ligand>
        <name>[4Fe-4S] cluster</name>
        <dbReference type="ChEBI" id="CHEBI:49883"/>
        <note>4Fe-4S-S-AdoMet</note>
    </ligand>
</feature>
<dbReference type="SFLD" id="SFLDS00029">
    <property type="entry name" value="Radical_SAM"/>
    <property type="match status" value="1"/>
</dbReference>
<dbReference type="Pfam" id="PF04055">
    <property type="entry name" value="Radical_SAM"/>
    <property type="match status" value="1"/>
</dbReference>
<evidence type="ECO:0000256" key="5">
    <source>
        <dbReference type="ARBA" id="ARBA00023004"/>
    </source>
</evidence>
<feature type="binding site" evidence="8">
    <location>
        <position position="39"/>
    </location>
    <ligand>
        <name>Mg(2+)</name>
        <dbReference type="ChEBI" id="CHEBI:18420"/>
    </ligand>
</feature>
<evidence type="ECO:0000256" key="8">
    <source>
        <dbReference type="HAMAP-Rule" id="MF_00917"/>
    </source>
</evidence>
<dbReference type="PANTHER" id="PTHR42836:SF1">
    <property type="entry name" value="7-CARBOXY-7-DEAZAGUANINE SYNTHASE"/>
    <property type="match status" value="1"/>
</dbReference>
<proteinExistence type="inferred from homology"/>
<feature type="binding site" evidence="8">
    <location>
        <begin position="36"/>
        <end position="38"/>
    </location>
    <ligand>
        <name>S-adenosyl-L-methionine</name>
        <dbReference type="ChEBI" id="CHEBI:59789"/>
    </ligand>
</feature>
<comment type="cofactor">
    <cofactor evidence="8">
        <name>S-adenosyl-L-methionine</name>
        <dbReference type="ChEBI" id="CHEBI:59789"/>
    </cofactor>
    <text evidence="8">Binds 1 S-adenosyl-L-methionine per subunit.</text>
</comment>
<comment type="caution">
    <text evidence="8">Lacks conserved residue(s) required for the propagation of feature annotation.</text>
</comment>
<feature type="domain" description="Radical SAM core" evidence="9">
    <location>
        <begin position="17"/>
        <end position="223"/>
    </location>
</feature>
<keyword evidence="3 8" id="KW-0479">Metal-binding</keyword>
<dbReference type="GO" id="GO:0016840">
    <property type="term" value="F:carbon-nitrogen lyase activity"/>
    <property type="evidence" value="ECO:0007669"/>
    <property type="project" value="UniProtKB-UniRule"/>
</dbReference>
<dbReference type="OrthoDB" id="9792276at2"/>
<dbReference type="PIRSF" id="PIRSF000370">
    <property type="entry name" value="QueE"/>
    <property type="match status" value="1"/>
</dbReference>
<evidence type="ECO:0000256" key="3">
    <source>
        <dbReference type="ARBA" id="ARBA00022723"/>
    </source>
</evidence>
<keyword evidence="5 8" id="KW-0408">Iron</keyword>
<dbReference type="InterPro" id="IPR013785">
    <property type="entry name" value="Aldolase_TIM"/>
</dbReference>
<dbReference type="Gene3D" id="3.20.20.70">
    <property type="entry name" value="Aldolase class I"/>
    <property type="match status" value="1"/>
</dbReference>
<dbReference type="RefSeq" id="WP_089322059.1">
    <property type="nucleotide sequence ID" value="NZ_FZOB01000001.1"/>
</dbReference>
<dbReference type="Proteomes" id="UP000198405">
    <property type="component" value="Unassembled WGS sequence"/>
</dbReference>
<dbReference type="GO" id="GO:0000287">
    <property type="term" value="F:magnesium ion binding"/>
    <property type="evidence" value="ECO:0007669"/>
    <property type="project" value="UniProtKB-UniRule"/>
</dbReference>
<feature type="binding site" evidence="8">
    <location>
        <position position="26"/>
    </location>
    <ligand>
        <name>substrate</name>
    </ligand>
</feature>
<evidence type="ECO:0000256" key="4">
    <source>
        <dbReference type="ARBA" id="ARBA00022842"/>
    </source>
</evidence>
<keyword evidence="7 8" id="KW-0456">Lyase</keyword>
<comment type="cofactor">
    <cofactor evidence="8">
        <name>Mg(2+)</name>
        <dbReference type="ChEBI" id="CHEBI:18420"/>
    </cofactor>
</comment>
<accession>A0A238XJ36</accession>
<comment type="pathway">
    <text evidence="8">Purine metabolism; 7-cyano-7-deazaguanine biosynthesis.</text>
</comment>
<evidence type="ECO:0000256" key="1">
    <source>
        <dbReference type="ARBA" id="ARBA00022485"/>
    </source>
</evidence>